<evidence type="ECO:0000256" key="1">
    <source>
        <dbReference type="SAM" id="MobiDB-lite"/>
    </source>
</evidence>
<accession>A0A831A1Y9</accession>
<dbReference type="Proteomes" id="UP000013111">
    <property type="component" value="Unassembled WGS sequence"/>
</dbReference>
<dbReference type="EMBL" id="CAPB01000008">
    <property type="protein sequence ID" value="CCO92904.1"/>
    <property type="molecule type" value="Genomic_DNA"/>
</dbReference>
<evidence type="ECO:0008006" key="4">
    <source>
        <dbReference type="Google" id="ProtNLM"/>
    </source>
</evidence>
<reference evidence="2 3" key="2">
    <citation type="submission" date="2013-04" db="EMBL/GenBank/DDBJ databases">
        <title>Comparative genomics of 12 strains of Erwinia amylovora identifies a pan-genome with a large conserved core and provides insights into host specificity.</title>
        <authorList>
            <person name="Mann R.A."/>
            <person name="Smits T.H.M."/>
            <person name="Buehlmann A."/>
            <person name="Blom J."/>
            <person name="Goesmann A."/>
            <person name="Frey J.E."/>
            <person name="Plummer K.M."/>
            <person name="Beer S.V."/>
            <person name="Luck J."/>
            <person name="Duffy B."/>
            <person name="Rodoni B."/>
        </authorList>
    </citation>
    <scope>NUCLEOTIDE SEQUENCE [LARGE SCALE GENOMIC DNA]</scope>
    <source>
        <strain evidence="3">CFBP 1232</strain>
    </source>
</reference>
<proteinExistence type="predicted"/>
<evidence type="ECO:0000313" key="2">
    <source>
        <dbReference type="EMBL" id="CCO92904.1"/>
    </source>
</evidence>
<protein>
    <recommendedName>
        <fullName evidence="4">DUF1177 domain-containing protein</fullName>
    </recommendedName>
</protein>
<feature type="region of interest" description="Disordered" evidence="1">
    <location>
        <begin position="1"/>
        <end position="22"/>
    </location>
</feature>
<name>A0A831A1Y9_ERWAM</name>
<comment type="caution">
    <text evidence="2">The sequence shown here is derived from an EMBL/GenBank/DDBJ whole genome shotgun (WGS) entry which is preliminary data.</text>
</comment>
<evidence type="ECO:0000313" key="3">
    <source>
        <dbReference type="Proteomes" id="UP000013111"/>
    </source>
</evidence>
<sequence length="333" mass="35369">MHFTASSAPFSPAVPKNSQGKQRQMSLHQTLQVFELLDNARVIGADVVKLFAGYSAVDVTTRRVSGTKGYTDFIRVILPGSHGRSQGGNAPTLGIIGRLGGIGARPARIGLVSDADGAIAAVSCALKLAEMQRKGDILAGDVIITTHICPHAPTRAHHPVDFMDSPADDVTMNEHEVVPCMDAILSVDATKGNRILSHQGVALSPTVKQGYILRVSEDLLRILETTSGRPAVTFPVTTQDITPYGNGVYHLNSIMQPATATDVPVVGVAICSESVVPGCATGASHEVDIALAVKFVVEVAKEFGYGRCAFYDPNEFARLQSLYGSLSHLSKRQ</sequence>
<dbReference type="Pfam" id="PF06675">
    <property type="entry name" value="DUF1177"/>
    <property type="match status" value="1"/>
</dbReference>
<organism evidence="2 3">
    <name type="scientific">Erwinia amylovora NBRC 12687 = CFBP 1232</name>
    <dbReference type="NCBI Taxonomy" id="1219359"/>
    <lineage>
        <taxon>Bacteria</taxon>
        <taxon>Pseudomonadati</taxon>
        <taxon>Pseudomonadota</taxon>
        <taxon>Gammaproteobacteria</taxon>
        <taxon>Enterobacterales</taxon>
        <taxon>Erwiniaceae</taxon>
        <taxon>Erwinia</taxon>
    </lineage>
</organism>
<dbReference type="AlphaFoldDB" id="A0A831A1Y9"/>
<dbReference type="InterPro" id="IPR009561">
    <property type="entry name" value="DUF1177"/>
</dbReference>
<gene>
    <name evidence="2" type="ORF">BN437_0950</name>
</gene>
<reference evidence="2 3" key="1">
    <citation type="submission" date="2012-11" db="EMBL/GenBank/DDBJ databases">
        <authorList>
            <person name="Linke B."/>
        </authorList>
    </citation>
    <scope>NUCLEOTIDE SEQUENCE [LARGE SCALE GENOMIC DNA]</scope>
    <source>
        <strain evidence="3">CFBP 1232</strain>
    </source>
</reference>